<evidence type="ECO:0008006" key="4">
    <source>
        <dbReference type="Google" id="ProtNLM"/>
    </source>
</evidence>
<gene>
    <name evidence="2" type="ORF">A8806_111167</name>
</gene>
<sequence length="201" mass="22582">MSENKTISPPPLWHLSLARVLFCFLFIFFVYRTLASVVNIIYFASQPASAIQVSANESRYIFPGLFGYYRIPFDYLAVYDGITNGKLFALSITIAGFLFKDIPLLVIINLGRILFKNLKGSYTPFTAGTTSCIKKIGIIMICMGSLSKLLIQVSVNVVNLHRFNCVNPYEPSWILAGIFTFLLADIFARGCYLQQESDETL</sequence>
<proteinExistence type="predicted"/>
<evidence type="ECO:0000313" key="3">
    <source>
        <dbReference type="Proteomes" id="UP000245845"/>
    </source>
</evidence>
<comment type="caution">
    <text evidence="2">The sequence shown here is derived from an EMBL/GenBank/DDBJ whole genome shotgun (WGS) entry which is preliminary data.</text>
</comment>
<dbReference type="OrthoDB" id="1857583at2"/>
<keyword evidence="1" id="KW-1133">Transmembrane helix</keyword>
<feature type="transmembrane region" description="Helical" evidence="1">
    <location>
        <begin position="87"/>
        <end position="115"/>
    </location>
</feature>
<feature type="transmembrane region" description="Helical" evidence="1">
    <location>
        <begin position="173"/>
        <end position="192"/>
    </location>
</feature>
<dbReference type="EMBL" id="QGDL01000011">
    <property type="protein sequence ID" value="PWJ27730.1"/>
    <property type="molecule type" value="Genomic_DNA"/>
</dbReference>
<reference evidence="2 3" key="1">
    <citation type="submission" date="2018-05" db="EMBL/GenBank/DDBJ databases">
        <title>The Hungate 1000. A catalogue of reference genomes from the rumen microbiome.</title>
        <authorList>
            <person name="Kelly W."/>
        </authorList>
    </citation>
    <scope>NUCLEOTIDE SEQUENCE [LARGE SCALE GENOMIC DNA]</scope>
    <source>
        <strain evidence="2 3">NLAE-zl-C242</strain>
    </source>
</reference>
<name>A0A2Y9BH18_9FIRM</name>
<keyword evidence="3" id="KW-1185">Reference proteome</keyword>
<evidence type="ECO:0000313" key="2">
    <source>
        <dbReference type="EMBL" id="PWJ27730.1"/>
    </source>
</evidence>
<protein>
    <recommendedName>
        <fullName evidence="4">DUF2975 family protein</fullName>
    </recommendedName>
</protein>
<dbReference type="AlphaFoldDB" id="A0A2Y9BH18"/>
<dbReference type="RefSeq" id="WP_109732537.1">
    <property type="nucleotide sequence ID" value="NZ_BAAACK010000005.1"/>
</dbReference>
<evidence type="ECO:0000256" key="1">
    <source>
        <dbReference type="SAM" id="Phobius"/>
    </source>
</evidence>
<accession>A0A2Y9BH18</accession>
<keyword evidence="1" id="KW-0472">Membrane</keyword>
<dbReference type="Proteomes" id="UP000245845">
    <property type="component" value="Unassembled WGS sequence"/>
</dbReference>
<feature type="transmembrane region" description="Helical" evidence="1">
    <location>
        <begin position="136"/>
        <end position="153"/>
    </location>
</feature>
<organism evidence="2 3">
    <name type="scientific">Faecalicatena orotica</name>
    <dbReference type="NCBI Taxonomy" id="1544"/>
    <lineage>
        <taxon>Bacteria</taxon>
        <taxon>Bacillati</taxon>
        <taxon>Bacillota</taxon>
        <taxon>Clostridia</taxon>
        <taxon>Lachnospirales</taxon>
        <taxon>Lachnospiraceae</taxon>
        <taxon>Faecalicatena</taxon>
    </lineage>
</organism>
<keyword evidence="1" id="KW-0812">Transmembrane</keyword>